<feature type="domain" description="Glycosyltransferase subfamily 4-like N-terminal" evidence="2">
    <location>
        <begin position="67"/>
        <end position="143"/>
    </location>
</feature>
<feature type="region of interest" description="Disordered" evidence="1">
    <location>
        <begin position="1"/>
        <end position="31"/>
    </location>
</feature>
<dbReference type="Proteomes" id="UP000035963">
    <property type="component" value="Unassembled WGS sequence"/>
</dbReference>
<sequence length="150" mass="16433">MFARPGRQGHRLEKSATSRAGNKAQSPQPTIQTFGSLHLDTIEIHSEFAIVMKPLRILHSESSNGWGGQEHRTFKEMLALRERGHALELICVPGARLGERLGAEGFTVHTTPMRSGADISAVAPMRRVLKQGRFDVLNTHSGRDSLLSGA</sequence>
<evidence type="ECO:0000256" key="1">
    <source>
        <dbReference type="SAM" id="MobiDB-lite"/>
    </source>
</evidence>
<comment type="caution">
    <text evidence="3">The sequence shown here is derived from an EMBL/GenBank/DDBJ whole genome shotgun (WGS) entry which is preliminary data.</text>
</comment>
<dbReference type="AlphaFoldDB" id="A0A0J1CN02"/>
<name>A0A0J1CN02_9BURK</name>
<protein>
    <recommendedName>
        <fullName evidence="2">Glycosyltransferase subfamily 4-like N-terminal domain-containing protein</fullName>
    </recommendedName>
</protein>
<evidence type="ECO:0000313" key="4">
    <source>
        <dbReference type="Proteomes" id="UP000035963"/>
    </source>
</evidence>
<dbReference type="GO" id="GO:0016757">
    <property type="term" value="F:glycosyltransferase activity"/>
    <property type="evidence" value="ECO:0007669"/>
    <property type="project" value="UniProtKB-ARBA"/>
</dbReference>
<dbReference type="SUPFAM" id="SSF53756">
    <property type="entry name" value="UDP-Glycosyltransferase/glycogen phosphorylase"/>
    <property type="match status" value="1"/>
</dbReference>
<accession>A0A0J1CN02</accession>
<feature type="compositionally biased region" description="Polar residues" evidence="1">
    <location>
        <begin position="17"/>
        <end position="31"/>
    </location>
</feature>
<organism evidence="3 4">
    <name type="scientific">Caballeronia mineralivorans PML1(12)</name>
    <dbReference type="NCBI Taxonomy" id="908627"/>
    <lineage>
        <taxon>Bacteria</taxon>
        <taxon>Pseudomonadati</taxon>
        <taxon>Pseudomonadota</taxon>
        <taxon>Betaproteobacteria</taxon>
        <taxon>Burkholderiales</taxon>
        <taxon>Burkholderiaceae</taxon>
        <taxon>Caballeronia</taxon>
    </lineage>
</organism>
<proteinExistence type="predicted"/>
<dbReference type="Gene3D" id="3.40.50.2000">
    <property type="entry name" value="Glycogen Phosphorylase B"/>
    <property type="match status" value="1"/>
</dbReference>
<dbReference type="PATRIC" id="fig|908627.4.peg.7259"/>
<dbReference type="InterPro" id="IPR028098">
    <property type="entry name" value="Glyco_trans_4-like_N"/>
</dbReference>
<evidence type="ECO:0000259" key="2">
    <source>
        <dbReference type="Pfam" id="PF13579"/>
    </source>
</evidence>
<dbReference type="EMBL" id="AEJF01000189">
    <property type="protein sequence ID" value="KLU22087.1"/>
    <property type="molecule type" value="Genomic_DNA"/>
</dbReference>
<evidence type="ECO:0000313" key="3">
    <source>
        <dbReference type="EMBL" id="KLU22087.1"/>
    </source>
</evidence>
<dbReference type="Pfam" id="PF13579">
    <property type="entry name" value="Glyco_trans_4_4"/>
    <property type="match status" value="1"/>
</dbReference>
<feature type="non-terminal residue" evidence="3">
    <location>
        <position position="150"/>
    </location>
</feature>
<keyword evidence="4" id="KW-1185">Reference proteome</keyword>
<reference evidence="3 4" key="1">
    <citation type="journal article" date="2015" name="Genome Announc.">
        <title>Draft Genome Sequence of Burkholderia sp. Strain PML1(12), an Ectomycorrhizosphere-Inhabiting Bacterium with Effective Mineral-Weathering Ability.</title>
        <authorList>
            <person name="Uroz S."/>
            <person name="Oger P."/>
        </authorList>
    </citation>
    <scope>NUCLEOTIDE SEQUENCE [LARGE SCALE GENOMIC DNA]</scope>
    <source>
        <strain evidence="4">PML1(12)</strain>
    </source>
</reference>
<gene>
    <name evidence="3" type="ORF">EOS_32510</name>
</gene>